<evidence type="ECO:0000313" key="4">
    <source>
        <dbReference type="Proteomes" id="UP000070401"/>
    </source>
</evidence>
<dbReference type="AlphaFoldDB" id="A0A133PB93"/>
<gene>
    <name evidence="3" type="ORF">HMPREF3221_00189</name>
</gene>
<reference evidence="4" key="1">
    <citation type="submission" date="2016-01" db="EMBL/GenBank/DDBJ databases">
        <authorList>
            <person name="Mitreva M."/>
            <person name="Pepin K.H."/>
            <person name="Mihindukulasuriya K.A."/>
            <person name="Fulton R."/>
            <person name="Fronick C."/>
            <person name="O'Laughlin M."/>
            <person name="Miner T."/>
            <person name="Herter B."/>
            <person name="Rosa B.A."/>
            <person name="Cordes M."/>
            <person name="Tomlinson C."/>
            <person name="Wollam A."/>
            <person name="Palsikar V.B."/>
            <person name="Mardis E.R."/>
            <person name="Wilson R.K."/>
        </authorList>
    </citation>
    <scope>NUCLEOTIDE SEQUENCE [LARGE SCALE GENOMIC DNA]</scope>
    <source>
        <strain evidence="4">MJR7757B</strain>
    </source>
</reference>
<keyword evidence="4" id="KW-1185">Reference proteome</keyword>
<feature type="coiled-coil region" evidence="1">
    <location>
        <begin position="83"/>
        <end position="110"/>
    </location>
</feature>
<feature type="transmembrane region" description="Helical" evidence="2">
    <location>
        <begin position="15"/>
        <end position="40"/>
    </location>
</feature>
<dbReference type="EMBL" id="LRPY01000021">
    <property type="protein sequence ID" value="KXA25854.1"/>
    <property type="molecule type" value="Genomic_DNA"/>
</dbReference>
<protein>
    <submittedName>
        <fullName evidence="3">Uncharacterized protein</fullName>
    </submittedName>
</protein>
<sequence length="311" mass="37473">MFEKLKEYWNKYKKYIIVISILMIFGVFLLNFIFVITDWIARKGFNWKAILYSPVSNEEWLSFIGNGIVGLATLLLFWIAKKSFENERNKVKYENEMKKIEKEKEIVEEYLKVFEINDIYDIRSQTLTSSFYKTRENDEKIAIDTISKRGDMIKKINFVQLKLDFNTNFRIKLRGRFKAEIYEKEMNEIYNELVDLQNMYGIVLDNISSEISDLIKVEDLNERERKVISILKSENKINKEVKEQFLHIFNKYKENKLLEEKIKGIKIENEVEYGNFLLIFNTYLNYVINKVKEYFINVEKDIEEEFLKKNL</sequence>
<evidence type="ECO:0000313" key="3">
    <source>
        <dbReference type="EMBL" id="KXA25854.1"/>
    </source>
</evidence>
<comment type="caution">
    <text evidence="3">The sequence shown here is derived from an EMBL/GenBank/DDBJ whole genome shotgun (WGS) entry which is preliminary data.</text>
</comment>
<proteinExistence type="predicted"/>
<keyword evidence="1" id="KW-0175">Coiled coil</keyword>
<dbReference type="PATRIC" id="fig|851.8.peg.188"/>
<feature type="transmembrane region" description="Helical" evidence="2">
    <location>
        <begin position="60"/>
        <end position="80"/>
    </location>
</feature>
<accession>A0A133PB93</accession>
<dbReference type="RefSeq" id="WP_060797763.1">
    <property type="nucleotide sequence ID" value="NZ_KQ956622.1"/>
</dbReference>
<keyword evidence="2" id="KW-1133">Transmembrane helix</keyword>
<evidence type="ECO:0000256" key="2">
    <source>
        <dbReference type="SAM" id="Phobius"/>
    </source>
</evidence>
<evidence type="ECO:0000256" key="1">
    <source>
        <dbReference type="SAM" id="Coils"/>
    </source>
</evidence>
<dbReference type="Proteomes" id="UP000070401">
    <property type="component" value="Unassembled WGS sequence"/>
</dbReference>
<keyword evidence="2" id="KW-0812">Transmembrane</keyword>
<name>A0A133PB93_FUSNU</name>
<organism evidence="3 4">
    <name type="scientific">Fusobacterium nucleatum</name>
    <dbReference type="NCBI Taxonomy" id="851"/>
    <lineage>
        <taxon>Bacteria</taxon>
        <taxon>Fusobacteriati</taxon>
        <taxon>Fusobacteriota</taxon>
        <taxon>Fusobacteriia</taxon>
        <taxon>Fusobacteriales</taxon>
        <taxon>Fusobacteriaceae</taxon>
        <taxon>Fusobacterium</taxon>
    </lineage>
</organism>
<keyword evidence="2" id="KW-0472">Membrane</keyword>